<gene>
    <name evidence="2" type="ORF">OL599_25735</name>
</gene>
<protein>
    <recommendedName>
        <fullName evidence="4">Tetratricopeptide repeat protein</fullName>
    </recommendedName>
</protein>
<dbReference type="Proteomes" id="UP001165679">
    <property type="component" value="Unassembled WGS sequence"/>
</dbReference>
<feature type="region of interest" description="Disordered" evidence="1">
    <location>
        <begin position="125"/>
        <end position="147"/>
    </location>
</feature>
<accession>A0AA41YSJ5</accession>
<organism evidence="2 3">
    <name type="scientific">Limobrevibacterium gyesilva</name>
    <dbReference type="NCBI Taxonomy" id="2991712"/>
    <lineage>
        <taxon>Bacteria</taxon>
        <taxon>Pseudomonadati</taxon>
        <taxon>Pseudomonadota</taxon>
        <taxon>Alphaproteobacteria</taxon>
        <taxon>Acetobacterales</taxon>
        <taxon>Acetobacteraceae</taxon>
        <taxon>Limobrevibacterium</taxon>
    </lineage>
</organism>
<dbReference type="SUPFAM" id="SSF48452">
    <property type="entry name" value="TPR-like"/>
    <property type="match status" value="1"/>
</dbReference>
<proteinExistence type="predicted"/>
<keyword evidence="3" id="KW-1185">Reference proteome</keyword>
<feature type="compositionally biased region" description="Low complexity" evidence="1">
    <location>
        <begin position="1"/>
        <end position="18"/>
    </location>
</feature>
<dbReference type="AlphaFoldDB" id="A0AA41YSJ5"/>
<dbReference type="RefSeq" id="WP_408887005.1">
    <property type="nucleotide sequence ID" value="NZ_JAPDNT010000080.1"/>
</dbReference>
<evidence type="ECO:0000313" key="3">
    <source>
        <dbReference type="Proteomes" id="UP001165679"/>
    </source>
</evidence>
<sequence length="147" mass="15076">GSLGAAAAAPAGAAAAAPTKRTPELAMQEGNAALARRDYAAAENAAREVLAGPRTPRSTDAQFLLAQSLAGKKDFQGAAVAYDDAYNRSRTGTHAQDSLLGLANSLTGIGEKRAACATLDKLKAEFPTPKPDLKDPIASARQRAGCR</sequence>
<comment type="caution">
    <text evidence="2">The sequence shown here is derived from an EMBL/GenBank/DDBJ whole genome shotgun (WGS) entry which is preliminary data.</text>
</comment>
<evidence type="ECO:0008006" key="4">
    <source>
        <dbReference type="Google" id="ProtNLM"/>
    </source>
</evidence>
<dbReference type="Pfam" id="PF13432">
    <property type="entry name" value="TPR_16"/>
    <property type="match status" value="1"/>
</dbReference>
<feature type="non-terminal residue" evidence="2">
    <location>
        <position position="1"/>
    </location>
</feature>
<evidence type="ECO:0000256" key="1">
    <source>
        <dbReference type="SAM" id="MobiDB-lite"/>
    </source>
</evidence>
<dbReference type="EMBL" id="JAPDNT010000080">
    <property type="protein sequence ID" value="MCW3477941.1"/>
    <property type="molecule type" value="Genomic_DNA"/>
</dbReference>
<reference evidence="2" key="2">
    <citation type="submission" date="2022-10" db="EMBL/GenBank/DDBJ databases">
        <authorList>
            <person name="Trinh H.N."/>
        </authorList>
    </citation>
    <scope>NUCLEOTIDE SEQUENCE</scope>
    <source>
        <strain evidence="2">RN2-1</strain>
    </source>
</reference>
<reference evidence="2" key="1">
    <citation type="submission" date="2022-09" db="EMBL/GenBank/DDBJ databases">
        <title>Rhodovastum sp. nov. RN2-1 isolated from soil in Seongnam, South Korea.</title>
        <authorList>
            <person name="Le N.T."/>
        </authorList>
    </citation>
    <scope>NUCLEOTIDE SEQUENCE</scope>
    <source>
        <strain evidence="2">RN2-1</strain>
    </source>
</reference>
<feature type="region of interest" description="Disordered" evidence="1">
    <location>
        <begin position="1"/>
        <end position="24"/>
    </location>
</feature>
<name>A0AA41YSJ5_9PROT</name>
<dbReference type="Gene3D" id="1.25.40.10">
    <property type="entry name" value="Tetratricopeptide repeat domain"/>
    <property type="match status" value="1"/>
</dbReference>
<evidence type="ECO:0000313" key="2">
    <source>
        <dbReference type="EMBL" id="MCW3477941.1"/>
    </source>
</evidence>
<dbReference type="InterPro" id="IPR011990">
    <property type="entry name" value="TPR-like_helical_dom_sf"/>
</dbReference>